<feature type="domain" description="Peptide methionine sulphoxide reductase MsrA" evidence="7">
    <location>
        <begin position="75"/>
        <end position="119"/>
    </location>
</feature>
<evidence type="ECO:0000313" key="9">
    <source>
        <dbReference type="Proteomes" id="UP000324091"/>
    </source>
</evidence>
<reference evidence="8 9" key="1">
    <citation type="submission" date="2019-04" db="EMBL/GenBank/DDBJ databases">
        <title>Chromosome genome assembly for Takifugu flavidus.</title>
        <authorList>
            <person name="Xiao S."/>
        </authorList>
    </citation>
    <scope>NUCLEOTIDE SEQUENCE [LARGE SCALE GENOMIC DNA]</scope>
    <source>
        <strain evidence="8">HTHZ2018</strain>
        <tissue evidence="8">Muscle</tissue>
    </source>
</reference>
<protein>
    <recommendedName>
        <fullName evidence="2">peptide-methionine (S)-S-oxide reductase</fullName>
        <ecNumber evidence="2">1.8.4.11</ecNumber>
    </recommendedName>
    <alternativeName>
        <fullName evidence="5">Peptide-methionine (S)-S-oxide reductase</fullName>
    </alternativeName>
    <alternativeName>
        <fullName evidence="4">Protein-methionine-S-oxide reductase</fullName>
    </alternativeName>
</protein>
<accession>A0A5C6P1K9</accession>
<dbReference type="Pfam" id="PF01625">
    <property type="entry name" value="PMSR"/>
    <property type="match status" value="1"/>
</dbReference>
<sequence>MVKTVSWGINCPPSIVGVLPSVFLLYTSAGAAVRERERESVGERGKERAKPSRFVDFRILCRVTAAIFVAMAAAAATDSEELDKEGHGRITTEILEGQHFYYAEDHHQQYLKKVPKGYCALRGTGVSCPIEDREDEH</sequence>
<dbReference type="GO" id="GO:0034599">
    <property type="term" value="P:cellular response to oxidative stress"/>
    <property type="evidence" value="ECO:0007669"/>
    <property type="project" value="TreeGrafter"/>
</dbReference>
<dbReference type="EC" id="1.8.4.11" evidence="2"/>
<dbReference type="EMBL" id="RHFK02000008">
    <property type="protein sequence ID" value="TWW71990.1"/>
    <property type="molecule type" value="Genomic_DNA"/>
</dbReference>
<dbReference type="InterPro" id="IPR050162">
    <property type="entry name" value="MsrA_MetSO_reductase"/>
</dbReference>
<name>A0A5C6P1K9_9TELE</name>
<evidence type="ECO:0000256" key="4">
    <source>
        <dbReference type="ARBA" id="ARBA00030273"/>
    </source>
</evidence>
<feature type="transmembrane region" description="Helical" evidence="6">
    <location>
        <begin position="54"/>
        <end position="76"/>
    </location>
</feature>
<dbReference type="Proteomes" id="UP000324091">
    <property type="component" value="Chromosome 16"/>
</dbReference>
<comment type="caution">
    <text evidence="8">The sequence shown here is derived from an EMBL/GenBank/DDBJ whole genome shotgun (WGS) entry which is preliminary data.</text>
</comment>
<evidence type="ECO:0000256" key="1">
    <source>
        <dbReference type="ARBA" id="ARBA00005591"/>
    </source>
</evidence>
<evidence type="ECO:0000259" key="7">
    <source>
        <dbReference type="Pfam" id="PF01625"/>
    </source>
</evidence>
<comment type="similarity">
    <text evidence="1">Belongs to the MsrA Met sulfoxide reductase family.</text>
</comment>
<keyword evidence="9" id="KW-1185">Reference proteome</keyword>
<dbReference type="GO" id="GO:0008113">
    <property type="term" value="F:peptide-methionine (S)-S-oxide reductase activity"/>
    <property type="evidence" value="ECO:0007669"/>
    <property type="project" value="UniProtKB-EC"/>
</dbReference>
<dbReference type="PANTHER" id="PTHR42799">
    <property type="entry name" value="MITOCHONDRIAL PEPTIDE METHIONINE SULFOXIDE REDUCTASE"/>
    <property type="match status" value="1"/>
</dbReference>
<evidence type="ECO:0000256" key="3">
    <source>
        <dbReference type="ARBA" id="ARBA00023002"/>
    </source>
</evidence>
<dbReference type="Gene3D" id="3.30.1060.10">
    <property type="entry name" value="Peptide methionine sulphoxide reductase MsrA"/>
    <property type="match status" value="1"/>
</dbReference>
<organism evidence="8 9">
    <name type="scientific">Takifugu flavidus</name>
    <name type="common">sansaifugu</name>
    <dbReference type="NCBI Taxonomy" id="433684"/>
    <lineage>
        <taxon>Eukaryota</taxon>
        <taxon>Metazoa</taxon>
        <taxon>Chordata</taxon>
        <taxon>Craniata</taxon>
        <taxon>Vertebrata</taxon>
        <taxon>Euteleostomi</taxon>
        <taxon>Actinopterygii</taxon>
        <taxon>Neopterygii</taxon>
        <taxon>Teleostei</taxon>
        <taxon>Neoteleostei</taxon>
        <taxon>Acanthomorphata</taxon>
        <taxon>Eupercaria</taxon>
        <taxon>Tetraodontiformes</taxon>
        <taxon>Tetradontoidea</taxon>
        <taxon>Tetraodontidae</taxon>
        <taxon>Takifugu</taxon>
    </lineage>
</organism>
<dbReference type="InterPro" id="IPR002569">
    <property type="entry name" value="Met_Sox_Rdtase_MsrA_dom"/>
</dbReference>
<dbReference type="GO" id="GO:0005737">
    <property type="term" value="C:cytoplasm"/>
    <property type="evidence" value="ECO:0007669"/>
    <property type="project" value="TreeGrafter"/>
</dbReference>
<keyword evidence="6" id="KW-0472">Membrane</keyword>
<evidence type="ECO:0000256" key="2">
    <source>
        <dbReference type="ARBA" id="ARBA00012502"/>
    </source>
</evidence>
<dbReference type="SUPFAM" id="SSF55068">
    <property type="entry name" value="Peptide methionine sulfoxide reductase"/>
    <property type="match status" value="1"/>
</dbReference>
<proteinExistence type="inferred from homology"/>
<keyword evidence="3" id="KW-0560">Oxidoreductase</keyword>
<evidence type="ECO:0000313" key="8">
    <source>
        <dbReference type="EMBL" id="TWW71990.1"/>
    </source>
</evidence>
<keyword evidence="6" id="KW-0812">Transmembrane</keyword>
<keyword evidence="6" id="KW-1133">Transmembrane helix</keyword>
<evidence type="ECO:0000256" key="5">
    <source>
        <dbReference type="ARBA" id="ARBA00030643"/>
    </source>
</evidence>
<dbReference type="AlphaFoldDB" id="A0A5C6P1K9"/>
<dbReference type="InterPro" id="IPR036509">
    <property type="entry name" value="Met_Sox_Rdtase_MsrA_sf"/>
</dbReference>
<gene>
    <name evidence="8" type="ORF">D4764_16G0004870</name>
</gene>
<dbReference type="PANTHER" id="PTHR42799:SF22">
    <property type="entry name" value="PEPTIDE-METHIONINE (S)-S-OXIDE REDUCTASE"/>
    <property type="match status" value="1"/>
</dbReference>
<evidence type="ECO:0000256" key="6">
    <source>
        <dbReference type="SAM" id="Phobius"/>
    </source>
</evidence>
<feature type="transmembrane region" description="Helical" evidence="6">
    <location>
        <begin position="15"/>
        <end position="33"/>
    </location>
</feature>